<evidence type="ECO:0000313" key="12">
    <source>
        <dbReference type="Proteomes" id="UP000504634"/>
    </source>
</evidence>
<dbReference type="PROSITE" id="PS00246">
    <property type="entry name" value="WNT1"/>
    <property type="match status" value="1"/>
</dbReference>
<comment type="subcellular location">
    <subcellularLocation>
        <location evidence="1 10">Secreted</location>
        <location evidence="1 10">Extracellular space</location>
        <location evidence="1 10">Extracellular matrix</location>
    </subcellularLocation>
</comment>
<dbReference type="GO" id="GO:0045165">
    <property type="term" value="P:cell fate commitment"/>
    <property type="evidence" value="ECO:0007669"/>
    <property type="project" value="TreeGrafter"/>
</dbReference>
<evidence type="ECO:0000256" key="4">
    <source>
        <dbReference type="ARBA" id="ARBA00022525"/>
    </source>
</evidence>
<keyword evidence="3 10" id="KW-0217">Developmental protein</keyword>
<evidence type="ECO:0000256" key="6">
    <source>
        <dbReference type="ARBA" id="ARBA00022687"/>
    </source>
</evidence>
<dbReference type="CTD" id="7472"/>
<keyword evidence="4" id="KW-0964">Secreted</keyword>
<dbReference type="PRINTS" id="PR01349">
    <property type="entry name" value="WNTPROTEIN"/>
</dbReference>
<evidence type="ECO:0000256" key="7">
    <source>
        <dbReference type="ARBA" id="ARBA00023157"/>
    </source>
</evidence>
<feature type="chain" id="PRO_5026808027" description="Protein Wnt" evidence="11">
    <location>
        <begin position="24"/>
        <end position="359"/>
    </location>
</feature>
<dbReference type="GO" id="GO:0005109">
    <property type="term" value="F:frizzled binding"/>
    <property type="evidence" value="ECO:0007669"/>
    <property type="project" value="TreeGrafter"/>
</dbReference>
<protein>
    <recommendedName>
        <fullName evidence="10">Protein Wnt</fullName>
    </recommendedName>
</protein>
<feature type="signal peptide" evidence="11">
    <location>
        <begin position="1"/>
        <end position="23"/>
    </location>
</feature>
<dbReference type="GO" id="GO:0060560">
    <property type="term" value="P:developmental growth involved in morphogenesis"/>
    <property type="evidence" value="ECO:0007669"/>
    <property type="project" value="UniProtKB-ARBA"/>
</dbReference>
<dbReference type="RefSeq" id="XP_030387150.1">
    <property type="nucleotide sequence ID" value="XM_030531290.1"/>
</dbReference>
<evidence type="ECO:0000256" key="2">
    <source>
        <dbReference type="ARBA" id="ARBA00005683"/>
    </source>
</evidence>
<evidence type="ECO:0000313" key="13">
    <source>
        <dbReference type="RefSeq" id="XP_030387150.1"/>
    </source>
</evidence>
<keyword evidence="5" id="KW-0272">Extracellular matrix</keyword>
<dbReference type="AlphaFoldDB" id="A0A6J2UG87"/>
<dbReference type="InterPro" id="IPR043158">
    <property type="entry name" value="Wnt_C"/>
</dbReference>
<dbReference type="GeneID" id="115633806"/>
<dbReference type="InterPro" id="IPR018161">
    <property type="entry name" value="Wnt_CS"/>
</dbReference>
<reference evidence="13" key="1">
    <citation type="submission" date="2025-08" db="UniProtKB">
        <authorList>
            <consortium name="RefSeq"/>
        </authorList>
    </citation>
    <scope>IDENTIFICATION</scope>
    <source>
        <strain evidence="13">11010-0011.00</strain>
        <tissue evidence="13">Whole body</tissue>
    </source>
</reference>
<comment type="function">
    <text evidence="10">Ligand for members of the frizzled family of seven transmembrane receptors.</text>
</comment>
<dbReference type="InterPro" id="IPR005817">
    <property type="entry name" value="Wnt"/>
</dbReference>
<proteinExistence type="inferred from homology"/>
<evidence type="ECO:0000256" key="1">
    <source>
        <dbReference type="ARBA" id="ARBA00004498"/>
    </source>
</evidence>
<dbReference type="GO" id="GO:0048468">
    <property type="term" value="P:cell development"/>
    <property type="evidence" value="ECO:0007669"/>
    <property type="project" value="UniProtKB-ARBA"/>
</dbReference>
<dbReference type="Gene3D" id="3.30.2460.20">
    <property type="match status" value="1"/>
</dbReference>
<evidence type="ECO:0000256" key="9">
    <source>
        <dbReference type="ARBA" id="ARBA00023288"/>
    </source>
</evidence>
<keyword evidence="9" id="KW-0449">Lipoprotein</keyword>
<keyword evidence="12" id="KW-1185">Reference proteome</keyword>
<evidence type="ECO:0000256" key="8">
    <source>
        <dbReference type="ARBA" id="ARBA00023180"/>
    </source>
</evidence>
<comment type="similarity">
    <text evidence="2 10">Belongs to the Wnt family.</text>
</comment>
<keyword evidence="8" id="KW-0325">Glycoprotein</keyword>
<evidence type="ECO:0000256" key="10">
    <source>
        <dbReference type="RuleBase" id="RU003500"/>
    </source>
</evidence>
<keyword evidence="6 10" id="KW-0879">Wnt signaling pathway</keyword>
<dbReference type="GO" id="GO:0007517">
    <property type="term" value="P:muscle organ development"/>
    <property type="evidence" value="ECO:0007669"/>
    <property type="project" value="UniProtKB-ARBA"/>
</dbReference>
<dbReference type="GO" id="GO:0060070">
    <property type="term" value="P:canonical Wnt signaling pathway"/>
    <property type="evidence" value="ECO:0007669"/>
    <property type="project" value="TreeGrafter"/>
</dbReference>
<gene>
    <name evidence="13" type="primary">LOC115633806</name>
</gene>
<keyword evidence="11" id="KW-0732">Signal</keyword>
<accession>A0A6J2UG87</accession>
<evidence type="ECO:0000256" key="3">
    <source>
        <dbReference type="ARBA" id="ARBA00022473"/>
    </source>
</evidence>
<dbReference type="SMART" id="SM00097">
    <property type="entry name" value="WNT1"/>
    <property type="match status" value="1"/>
</dbReference>
<dbReference type="GO" id="GO:0005125">
    <property type="term" value="F:cytokine activity"/>
    <property type="evidence" value="ECO:0007669"/>
    <property type="project" value="TreeGrafter"/>
</dbReference>
<dbReference type="Proteomes" id="UP000504634">
    <property type="component" value="Unplaced"/>
</dbReference>
<dbReference type="PANTHER" id="PTHR12027">
    <property type="entry name" value="WNT RELATED"/>
    <property type="match status" value="1"/>
</dbReference>
<dbReference type="GO" id="GO:0030182">
    <property type="term" value="P:neuron differentiation"/>
    <property type="evidence" value="ECO:0007669"/>
    <property type="project" value="TreeGrafter"/>
</dbReference>
<dbReference type="GO" id="GO:0000902">
    <property type="term" value="P:cell morphogenesis"/>
    <property type="evidence" value="ECO:0007669"/>
    <property type="project" value="UniProtKB-ARBA"/>
</dbReference>
<name>A0A6J2UG87_DROLE</name>
<dbReference type="PANTHER" id="PTHR12027:SF112">
    <property type="entry name" value="PROTEIN WNT-2"/>
    <property type="match status" value="1"/>
</dbReference>
<dbReference type="GO" id="GO:0005615">
    <property type="term" value="C:extracellular space"/>
    <property type="evidence" value="ECO:0007669"/>
    <property type="project" value="TreeGrafter"/>
</dbReference>
<keyword evidence="7" id="KW-1015">Disulfide bond</keyword>
<dbReference type="Pfam" id="PF00110">
    <property type="entry name" value="wnt"/>
    <property type="match status" value="1"/>
</dbReference>
<dbReference type="FunFam" id="3.30.2460.20:FF:000001">
    <property type="entry name" value="Wnt homolog"/>
    <property type="match status" value="1"/>
</dbReference>
<evidence type="ECO:0000256" key="11">
    <source>
        <dbReference type="SAM" id="SignalP"/>
    </source>
</evidence>
<organism evidence="12 13">
    <name type="scientific">Drosophila lebanonensis</name>
    <name type="common">Fruit fly</name>
    <name type="synonym">Scaptodrosophila lebanonensis</name>
    <dbReference type="NCBI Taxonomy" id="7225"/>
    <lineage>
        <taxon>Eukaryota</taxon>
        <taxon>Metazoa</taxon>
        <taxon>Ecdysozoa</taxon>
        <taxon>Arthropoda</taxon>
        <taxon>Hexapoda</taxon>
        <taxon>Insecta</taxon>
        <taxon>Pterygota</taxon>
        <taxon>Neoptera</taxon>
        <taxon>Endopterygota</taxon>
        <taxon>Diptera</taxon>
        <taxon>Brachycera</taxon>
        <taxon>Muscomorpha</taxon>
        <taxon>Ephydroidea</taxon>
        <taxon>Drosophilidae</taxon>
        <taxon>Scaptodrosophila</taxon>
    </lineage>
</organism>
<sequence length="359" mass="40439">MWKIHNKLLIYLLWIMEIRLVSSFVQSSKLCGRIPGLTPPQRQLCGETPDALIALGEGYQLGAHECQYQFRGHRWNCTQVWQRNVFAHVMHIASREAAYAYAIASAGAAYAVTAACARGNITMCGCDVRHKAAETTASTKVAAAGGASQPAEPWKWGGCSADVDFGMRFARKFMDARELEHDARSLMNLHNNRAGRTLVKKLLRTDCKCHGVSGSCVMKTCWKSLPPFRLIGDRLMQKYHKAKTVHAIRGKRGLKLVLSRRKHAAQKSQPSWPKRMELVYLQPSPNYCERSVQMGTLGTVGRLCNHTAHGPQSCDLLCCGRGYNTQQIRRSRQCRCQFRWCCQVECDACEESYEEFTCK</sequence>
<dbReference type="GO" id="GO:0046330">
    <property type="term" value="P:positive regulation of JNK cascade"/>
    <property type="evidence" value="ECO:0007669"/>
    <property type="project" value="TreeGrafter"/>
</dbReference>
<evidence type="ECO:0000256" key="5">
    <source>
        <dbReference type="ARBA" id="ARBA00022530"/>
    </source>
</evidence>
<dbReference type="OrthoDB" id="5945655at2759"/>